<comment type="caution">
    <text evidence="1">The sequence shown here is derived from an EMBL/GenBank/DDBJ whole genome shotgun (WGS) entry which is preliminary data.</text>
</comment>
<evidence type="ECO:0000313" key="2">
    <source>
        <dbReference type="Proteomes" id="UP000651010"/>
    </source>
</evidence>
<dbReference type="SUPFAM" id="SSF53067">
    <property type="entry name" value="Actin-like ATPase domain"/>
    <property type="match status" value="1"/>
</dbReference>
<dbReference type="InterPro" id="IPR007729">
    <property type="entry name" value="DGOK"/>
</dbReference>
<organism evidence="1 2">
    <name type="scientific">Dyella acidiphila</name>
    <dbReference type="NCBI Taxonomy" id="2775866"/>
    <lineage>
        <taxon>Bacteria</taxon>
        <taxon>Pseudomonadati</taxon>
        <taxon>Pseudomonadota</taxon>
        <taxon>Gammaproteobacteria</taxon>
        <taxon>Lysobacterales</taxon>
        <taxon>Rhodanobacteraceae</taxon>
        <taxon>Dyella</taxon>
    </lineage>
</organism>
<dbReference type="Gene3D" id="3.30.420.310">
    <property type="entry name" value="2-keto-3-deoxy-galactonokinase, C-terminal domain"/>
    <property type="match status" value="1"/>
</dbReference>
<name>A0ABR9GDW4_9GAMM</name>
<reference evidence="1 2" key="1">
    <citation type="submission" date="2020-09" db="EMBL/GenBank/DDBJ databases">
        <title>Dyella sp. 7MK23 isolated from forest soil.</title>
        <authorList>
            <person name="Fu J."/>
        </authorList>
    </citation>
    <scope>NUCLEOTIDE SEQUENCE [LARGE SCALE GENOMIC DNA]</scope>
    <source>
        <strain evidence="1 2">7MK23</strain>
    </source>
</reference>
<dbReference type="RefSeq" id="WP_192557062.1">
    <property type="nucleotide sequence ID" value="NZ_JACZZA010000012.1"/>
</dbReference>
<accession>A0ABR9GDW4</accession>
<dbReference type="InterPro" id="IPR042257">
    <property type="entry name" value="DGOK_C"/>
</dbReference>
<evidence type="ECO:0000313" key="1">
    <source>
        <dbReference type="EMBL" id="MBE1162224.1"/>
    </source>
</evidence>
<dbReference type="Proteomes" id="UP000651010">
    <property type="component" value="Unassembled WGS sequence"/>
</dbReference>
<dbReference type="InterPro" id="IPR043129">
    <property type="entry name" value="ATPase_NBD"/>
</dbReference>
<gene>
    <name evidence="1" type="ORF">IGX34_17705</name>
</gene>
<dbReference type="InterPro" id="IPR042258">
    <property type="entry name" value="DGOK_N"/>
</dbReference>
<dbReference type="Gene3D" id="3.30.420.300">
    <property type="entry name" value="2-keto-3-deoxy-galactonokinase, substrate binding domain"/>
    <property type="match status" value="1"/>
</dbReference>
<proteinExistence type="predicted"/>
<dbReference type="Pfam" id="PF05035">
    <property type="entry name" value="DGOK"/>
    <property type="match status" value="1"/>
</dbReference>
<dbReference type="CDD" id="cd24012">
    <property type="entry name" value="ASKHA_NBD_KDGal-kinase"/>
    <property type="match status" value="1"/>
</dbReference>
<sequence length="317" mass="33273">MSQQMALIGLDWGTSSLRAYLYGADGAVLAARQHAWGIRQLPEGGFPAALRAITAGWPPCTVVAAGMVGSRQGWCEVPYVNVPADARAIARGMLRVGACHSHDLWIAPGLRRIAPADVMRGEETQIIGALTRGSQELASAHFVLPGTHSKWATVNEGCIVAFDTVMTGELYALLLKHSILGIGTASDTVHAFSQAAFVRGLRAVQDSGSSGVFGCLFATRALMLAGELAADDVPDYLSGLLIGEEFRLAALRGANAHPLCLIGEPALCERYLVAAAEFGHASPTIVEDAAAEGLWQLAAMAGLLEQARLHSYSGADA</sequence>
<protein>
    <submittedName>
        <fullName evidence="1">2-dehydro-3-deoxygalactonokinase</fullName>
    </submittedName>
</protein>
<keyword evidence="2" id="KW-1185">Reference proteome</keyword>
<dbReference type="EMBL" id="JACZZA010000012">
    <property type="protein sequence ID" value="MBE1162224.1"/>
    <property type="molecule type" value="Genomic_DNA"/>
</dbReference>